<dbReference type="GO" id="GO:0006260">
    <property type="term" value="P:DNA replication"/>
    <property type="evidence" value="ECO:0007669"/>
    <property type="project" value="UniProtKB-KW"/>
</dbReference>
<comment type="function">
    <text evidence="9">Component of the FACT complex, a general chromatin factor that acts to reorganize nucleosomes. The FACT complex is involved in multiple processes that require DNA as a template such as mRNA elongation, DNA replication and DNA repair. During transcription elongation the FACT complex acts as a histone chaperone that both destabilizes and restores nucleosomal structure. It facilitates the passage of RNA polymerase II and transcription by promoting the dissociation of one histone H2A-H2B dimer from the nucleosome, then subsequently promotes the reestablishment of the nucleosome following the passage of RNA polymerase II.</text>
</comment>
<evidence type="ECO:0000256" key="1">
    <source>
        <dbReference type="ARBA" id="ARBA00010060"/>
    </source>
</evidence>
<dbReference type="Pfam" id="PF08512">
    <property type="entry name" value="Rttp106-like_middle"/>
    <property type="match status" value="1"/>
</dbReference>
<evidence type="ECO:0000259" key="11">
    <source>
        <dbReference type="SMART" id="SM01287"/>
    </source>
</evidence>
<dbReference type="InterPro" id="IPR050454">
    <property type="entry name" value="RTT106/SSRP1_HistChap/FACT"/>
</dbReference>
<evidence type="ECO:0000256" key="2">
    <source>
        <dbReference type="ARBA" id="ARBA00022454"/>
    </source>
</evidence>
<evidence type="ECO:0000256" key="3">
    <source>
        <dbReference type="ARBA" id="ARBA00022705"/>
    </source>
</evidence>
<dbReference type="Proteomes" id="UP000012073">
    <property type="component" value="Unassembled WGS sequence"/>
</dbReference>
<dbReference type="InterPro" id="IPR048993">
    <property type="entry name" value="SSRP1-like_PH1"/>
</dbReference>
<feature type="region of interest" description="Disordered" evidence="10">
    <location>
        <begin position="426"/>
        <end position="494"/>
    </location>
</feature>
<feature type="compositionally biased region" description="Acidic residues" evidence="10">
    <location>
        <begin position="435"/>
        <end position="449"/>
    </location>
</feature>
<dbReference type="InterPro" id="IPR013719">
    <property type="entry name" value="RTT106/SPT16-like_middle_dom"/>
</dbReference>
<dbReference type="EMBL" id="HG001803">
    <property type="protein sequence ID" value="CDF36798.1"/>
    <property type="molecule type" value="Genomic_DNA"/>
</dbReference>
<dbReference type="PRINTS" id="PR00887">
    <property type="entry name" value="SSRCOGNITION"/>
</dbReference>
<feature type="compositionally biased region" description="Acidic residues" evidence="10">
    <location>
        <begin position="464"/>
        <end position="477"/>
    </location>
</feature>
<organism evidence="12 13">
    <name type="scientific">Chondrus crispus</name>
    <name type="common">Carrageen Irish moss</name>
    <name type="synonym">Polymorpha crispa</name>
    <dbReference type="NCBI Taxonomy" id="2769"/>
    <lineage>
        <taxon>Eukaryota</taxon>
        <taxon>Rhodophyta</taxon>
        <taxon>Florideophyceae</taxon>
        <taxon>Rhodymeniophycidae</taxon>
        <taxon>Gigartinales</taxon>
        <taxon>Gigartinaceae</taxon>
        <taxon>Chondrus</taxon>
    </lineage>
</organism>
<keyword evidence="7 9" id="KW-0234">DNA repair</keyword>
<name>R7QG91_CHOCR</name>
<dbReference type="AlphaFoldDB" id="R7QG91"/>
<evidence type="ECO:0000256" key="8">
    <source>
        <dbReference type="ARBA" id="ARBA00023242"/>
    </source>
</evidence>
<dbReference type="InterPro" id="IPR038167">
    <property type="entry name" value="SSRP1_sf"/>
</dbReference>
<keyword evidence="6 9" id="KW-0804">Transcription</keyword>
<evidence type="ECO:0000256" key="5">
    <source>
        <dbReference type="ARBA" id="ARBA00023015"/>
    </source>
</evidence>
<keyword evidence="13" id="KW-1185">Reference proteome</keyword>
<dbReference type="Gramene" id="CDF36798">
    <property type="protein sequence ID" value="CDF36798"/>
    <property type="gene ID" value="CHC_T00005191001"/>
</dbReference>
<keyword evidence="4 9" id="KW-0227">DNA damage</keyword>
<evidence type="ECO:0000256" key="9">
    <source>
        <dbReference type="RuleBase" id="RU364013"/>
    </source>
</evidence>
<dbReference type="CDD" id="cd13230">
    <property type="entry name" value="PH1_SSRP1-like"/>
    <property type="match status" value="1"/>
</dbReference>
<sequence>MTPRGFAWKAKESNRNVTVAALDLSKLRWLRGGRAMQLAISLKAGSTIRFEGLKSNDFQDLQSFMRQHFGKELLIVKQAVRGWSWGELDVSKGAAANLIFRTGGGESAKNKAREFEDSFEMPLGKVANVQLPGNAKELALDFHVDDTAAKMDEELVEMRFYIPDEEEAKDSFERIKARADTSAFAGESMCSFLHMGVAVPRGRYDVDMYANYIKLRGKAVDFKILYSSITRLFLLPKPDNVIVSFVMSLDPPIRQGNTMYPHLVFQFDSEEKTRIDLPLSADELQAKYKGKLSETEEGYTWRVFSKILKNLSSTPLHVPKTFKSSTGASGVRTALGANEGFLFFLESCCVFVNKPPTYIRYDDIDFVEFRRMDLERRFDLFMSLTTGSSATYLFTNIERSEFEHVFQFLYESRKVPVENAEQLKRTGGRQRVTLADDDDSSESEDDDFDPLVQAKDKDDRDSSDSDSDAEIEDPDDDELKHLGGAKPPRKKKKR</sequence>
<dbReference type="Gene3D" id="2.30.29.30">
    <property type="entry name" value="Pleckstrin-homology domain (PH domain)/Phosphotyrosine-binding domain (PTB)"/>
    <property type="match status" value="2"/>
</dbReference>
<comment type="subcellular location">
    <subcellularLocation>
        <location evidence="9">Nucleus</location>
    </subcellularLocation>
    <subcellularLocation>
        <location evidence="9">Chromosome</location>
    </subcellularLocation>
</comment>
<dbReference type="GO" id="GO:0035101">
    <property type="term" value="C:FACT complex"/>
    <property type="evidence" value="ECO:0007669"/>
    <property type="project" value="TreeGrafter"/>
</dbReference>
<evidence type="ECO:0000313" key="12">
    <source>
        <dbReference type="EMBL" id="CDF36798.1"/>
    </source>
</evidence>
<evidence type="ECO:0000256" key="7">
    <source>
        <dbReference type="ARBA" id="ARBA00023204"/>
    </source>
</evidence>
<dbReference type="SUPFAM" id="SSF50729">
    <property type="entry name" value="PH domain-like"/>
    <property type="match status" value="1"/>
</dbReference>
<dbReference type="InterPro" id="IPR035417">
    <property type="entry name" value="SSRP1/POB3_N"/>
</dbReference>
<keyword evidence="8 9" id="KW-0539">Nucleus</keyword>
<dbReference type="Pfam" id="PF17292">
    <property type="entry name" value="POB3_N"/>
    <property type="match status" value="1"/>
</dbReference>
<dbReference type="PhylomeDB" id="R7QG91"/>
<keyword evidence="2 9" id="KW-0158">Chromosome</keyword>
<dbReference type="FunFam" id="2.30.29.150:FF:000001">
    <property type="entry name" value="Fact complex subunit ssrp1"/>
    <property type="match status" value="1"/>
</dbReference>
<dbReference type="GO" id="GO:0003677">
    <property type="term" value="F:DNA binding"/>
    <property type="evidence" value="ECO:0007669"/>
    <property type="project" value="InterPro"/>
</dbReference>
<dbReference type="InterPro" id="IPR024954">
    <property type="entry name" value="SSRP1_DD"/>
</dbReference>
<protein>
    <recommendedName>
        <fullName evidence="9">FACT complex subunit SSRP1</fullName>
    </recommendedName>
</protein>
<dbReference type="GO" id="GO:0042393">
    <property type="term" value="F:histone binding"/>
    <property type="evidence" value="ECO:0007669"/>
    <property type="project" value="TreeGrafter"/>
</dbReference>
<keyword evidence="3 9" id="KW-0235">DNA replication</keyword>
<dbReference type="InterPro" id="IPR011993">
    <property type="entry name" value="PH-like_dom_sf"/>
</dbReference>
<dbReference type="RefSeq" id="XP_005716617.1">
    <property type="nucleotide sequence ID" value="XM_005716560.1"/>
</dbReference>
<dbReference type="KEGG" id="ccp:CHC_T00005191001"/>
<feature type="domain" description="Histone chaperone RTT106/FACT complex subunit SPT16-like middle" evidence="11">
    <location>
        <begin position="328"/>
        <end position="420"/>
    </location>
</feature>
<dbReference type="InterPro" id="IPR000969">
    <property type="entry name" value="SSRP1/POB3"/>
</dbReference>
<accession>R7QG91</accession>
<evidence type="ECO:0000256" key="10">
    <source>
        <dbReference type="SAM" id="MobiDB-lite"/>
    </source>
</evidence>
<dbReference type="GO" id="GO:0031491">
    <property type="term" value="F:nucleosome binding"/>
    <property type="evidence" value="ECO:0007669"/>
    <property type="project" value="TreeGrafter"/>
</dbReference>
<keyword evidence="5 9" id="KW-0805">Transcription regulation</keyword>
<dbReference type="OrthoDB" id="498543at2759"/>
<evidence type="ECO:0000313" key="13">
    <source>
        <dbReference type="Proteomes" id="UP000012073"/>
    </source>
</evidence>
<dbReference type="STRING" id="2769.R7QG91"/>
<evidence type="ECO:0000256" key="6">
    <source>
        <dbReference type="ARBA" id="ARBA00023163"/>
    </source>
</evidence>
<dbReference type="PANTHER" id="PTHR45849">
    <property type="entry name" value="FACT COMPLEX SUBUNIT SSRP1"/>
    <property type="match status" value="1"/>
</dbReference>
<dbReference type="Gene3D" id="2.30.29.220">
    <property type="entry name" value="Structure-specific recognition protein (SSRP1)"/>
    <property type="match status" value="1"/>
</dbReference>
<dbReference type="SMART" id="SM01287">
    <property type="entry name" value="Rtt106"/>
    <property type="match status" value="1"/>
</dbReference>
<dbReference type="Pfam" id="PF21103">
    <property type="entry name" value="PH1_SSRP1-like"/>
    <property type="match status" value="1"/>
</dbReference>
<proteinExistence type="inferred from homology"/>
<feature type="compositionally biased region" description="Basic and acidic residues" evidence="10">
    <location>
        <begin position="454"/>
        <end position="463"/>
    </location>
</feature>
<dbReference type="GeneID" id="17324331"/>
<comment type="similarity">
    <text evidence="1 9">Belongs to the SSRP1 family.</text>
</comment>
<dbReference type="GO" id="GO:0006281">
    <property type="term" value="P:DNA repair"/>
    <property type="evidence" value="ECO:0007669"/>
    <property type="project" value="UniProtKB-KW"/>
</dbReference>
<reference evidence="13" key="1">
    <citation type="journal article" date="2013" name="Proc. Natl. Acad. Sci. U.S.A.">
        <title>Genome structure and metabolic features in the red seaweed Chondrus crispus shed light on evolution of the Archaeplastida.</title>
        <authorList>
            <person name="Collen J."/>
            <person name="Porcel B."/>
            <person name="Carre W."/>
            <person name="Ball S.G."/>
            <person name="Chaparro C."/>
            <person name="Tonon T."/>
            <person name="Barbeyron T."/>
            <person name="Michel G."/>
            <person name="Noel B."/>
            <person name="Valentin K."/>
            <person name="Elias M."/>
            <person name="Artiguenave F."/>
            <person name="Arun A."/>
            <person name="Aury J.M."/>
            <person name="Barbosa-Neto J.F."/>
            <person name="Bothwell J.H."/>
            <person name="Bouget F.Y."/>
            <person name="Brillet L."/>
            <person name="Cabello-Hurtado F."/>
            <person name="Capella-Gutierrez S."/>
            <person name="Charrier B."/>
            <person name="Cladiere L."/>
            <person name="Cock J.M."/>
            <person name="Coelho S.M."/>
            <person name="Colleoni C."/>
            <person name="Czjzek M."/>
            <person name="Da Silva C."/>
            <person name="Delage L."/>
            <person name="Denoeud F."/>
            <person name="Deschamps P."/>
            <person name="Dittami S.M."/>
            <person name="Gabaldon T."/>
            <person name="Gachon C.M."/>
            <person name="Groisillier A."/>
            <person name="Herve C."/>
            <person name="Jabbari K."/>
            <person name="Katinka M."/>
            <person name="Kloareg B."/>
            <person name="Kowalczyk N."/>
            <person name="Labadie K."/>
            <person name="Leblanc C."/>
            <person name="Lopez P.J."/>
            <person name="McLachlan D.H."/>
            <person name="Meslet-Cladiere L."/>
            <person name="Moustafa A."/>
            <person name="Nehr Z."/>
            <person name="Nyvall Collen P."/>
            <person name="Panaud O."/>
            <person name="Partensky F."/>
            <person name="Poulain J."/>
            <person name="Rensing S.A."/>
            <person name="Rousvoal S."/>
            <person name="Samson G."/>
            <person name="Symeonidi A."/>
            <person name="Weissenbach J."/>
            <person name="Zambounis A."/>
            <person name="Wincker P."/>
            <person name="Boyen C."/>
        </authorList>
    </citation>
    <scope>NUCLEOTIDE SEQUENCE [LARGE SCALE GENOMIC DNA]</scope>
    <source>
        <strain evidence="13">cv. Stackhouse</strain>
    </source>
</reference>
<gene>
    <name evidence="12" type="ORF">CHC_T00005191001</name>
</gene>
<dbReference type="OMA" id="QVVTKIF"/>
<evidence type="ECO:0000256" key="4">
    <source>
        <dbReference type="ARBA" id="ARBA00022763"/>
    </source>
</evidence>
<dbReference type="Pfam" id="PF03531">
    <property type="entry name" value="SSrecog"/>
    <property type="match status" value="1"/>
</dbReference>
<dbReference type="PANTHER" id="PTHR45849:SF1">
    <property type="entry name" value="FACT COMPLEX SUBUNIT SSRP1"/>
    <property type="match status" value="1"/>
</dbReference>
<dbReference type="Gene3D" id="2.30.29.150">
    <property type="match status" value="1"/>
</dbReference>